<dbReference type="AlphaFoldDB" id="A0A401Z8C3"/>
<dbReference type="InterPro" id="IPR035905">
    <property type="entry name" value="Barstar-like_sf"/>
</dbReference>
<dbReference type="Gene3D" id="3.30.370.10">
    <property type="entry name" value="Barstar-like"/>
    <property type="match status" value="1"/>
</dbReference>
<comment type="caution">
    <text evidence="1">The sequence shown here is derived from an EMBL/GenBank/DDBJ whole genome shotgun (WGS) entry which is preliminary data.</text>
</comment>
<proteinExistence type="predicted"/>
<sequence length="471" mass="53715">MYNNPGMEYNLSYLTFLADPIAYQAQADDLCVRIPTEVSSAEALMTFLRESLDLPAYVGTSWYALRDALGSWYNSVVTPRCVVLIHTDLPFFQSGKWWWLDVQGYLMALIESITFLERKNAVEADPQAHRELVVLFPEQAKEGILAVFTRPPDWEWTVGFVGYDAFNIYEIAPSLSLILRHLTNLNGLTADMCILSRQDVGSITVQYARSFNAYCIKYQDTERDMPLIACSSDTLSFPPMVSLSAASQVLAAFFDNAQRSDSLNWFVLSDDVEVKLKEILRRSYYLSDEEELLELSMEDAMHTTIGEGVKVAASQSDDAFSLPYWKSILEQPEATLALRLAAICIVGRSGCQESTTLLHPFLQSTVKQERWVCARFFGLWGDEEALPILLSMLIDELPTDERSLQIDQDGYWYDAWRPYAPRLLRKWLSPAVCDQLRQALDVWKEAEPLLDPEYEVWRSTVREIARTLQSC</sequence>
<dbReference type="RefSeq" id="WP_126594401.1">
    <property type="nucleotide sequence ID" value="NZ_BIFQ01000001.1"/>
</dbReference>
<protein>
    <submittedName>
        <fullName evidence="1">Uncharacterized protein</fullName>
    </submittedName>
</protein>
<gene>
    <name evidence="1" type="ORF">KDAU_04210</name>
</gene>
<dbReference type="SMART" id="SM00567">
    <property type="entry name" value="EZ_HEAT"/>
    <property type="match status" value="2"/>
</dbReference>
<keyword evidence="2" id="KW-1185">Reference proteome</keyword>
<accession>A0A401Z8C3</accession>
<dbReference type="InterPro" id="IPR004155">
    <property type="entry name" value="PBS_lyase_HEAT"/>
</dbReference>
<dbReference type="OrthoDB" id="10015643at2"/>
<dbReference type="Proteomes" id="UP000287224">
    <property type="component" value="Unassembled WGS sequence"/>
</dbReference>
<reference evidence="2" key="1">
    <citation type="submission" date="2018-12" db="EMBL/GenBank/DDBJ databases">
        <title>Tengunoibacter tsumagoiensis gen. nov., sp. nov., Dictyobacter kobayashii sp. nov., D. alpinus sp. nov., and D. joshuensis sp. nov. and description of Dictyobacteraceae fam. nov. within the order Ktedonobacterales isolated from Tengu-no-mugimeshi.</title>
        <authorList>
            <person name="Wang C.M."/>
            <person name="Zheng Y."/>
            <person name="Sakai Y."/>
            <person name="Toyoda A."/>
            <person name="Minakuchi Y."/>
            <person name="Abe K."/>
            <person name="Yokota A."/>
            <person name="Yabe S."/>
        </authorList>
    </citation>
    <scope>NUCLEOTIDE SEQUENCE [LARGE SCALE GENOMIC DNA]</scope>
    <source>
        <strain evidence="2">S-27</strain>
    </source>
</reference>
<evidence type="ECO:0000313" key="2">
    <source>
        <dbReference type="Proteomes" id="UP000287224"/>
    </source>
</evidence>
<dbReference type="EMBL" id="BIFQ01000001">
    <property type="protein sequence ID" value="GCE03092.1"/>
    <property type="molecule type" value="Genomic_DNA"/>
</dbReference>
<name>A0A401Z8C3_9CHLR</name>
<organism evidence="1 2">
    <name type="scientific">Dictyobacter aurantiacus</name>
    <dbReference type="NCBI Taxonomy" id="1936993"/>
    <lineage>
        <taxon>Bacteria</taxon>
        <taxon>Bacillati</taxon>
        <taxon>Chloroflexota</taxon>
        <taxon>Ktedonobacteria</taxon>
        <taxon>Ktedonobacterales</taxon>
        <taxon>Dictyobacteraceae</taxon>
        <taxon>Dictyobacter</taxon>
    </lineage>
</organism>
<dbReference type="SUPFAM" id="SSF52038">
    <property type="entry name" value="Barstar-related"/>
    <property type="match status" value="1"/>
</dbReference>
<evidence type="ECO:0000313" key="1">
    <source>
        <dbReference type="EMBL" id="GCE03092.1"/>
    </source>
</evidence>